<dbReference type="AlphaFoldDB" id="A0A1Y0Y6K1"/>
<gene>
    <name evidence="1" type="ORF">S1001342_01774</name>
</gene>
<dbReference type="EMBL" id="CP021509">
    <property type="protein sequence ID" value="ARW48097.1"/>
    <property type="molecule type" value="Genomic_DNA"/>
</dbReference>
<protein>
    <recommendedName>
        <fullName evidence="3">Helix-turn-helix domain-containing protein</fullName>
    </recommendedName>
</protein>
<dbReference type="Proteomes" id="UP000196205">
    <property type="component" value="Chromosome"/>
</dbReference>
<proteinExistence type="predicted"/>
<sequence>MGETLAPVQRRVMRASEAAEYLGISETHFRMLAKNEIPAVQISQNRKVWFIDDLDSYLSAKAGRSVSPHNGNEWDSLCRRLTSNS</sequence>
<organism evidence="1 2">
    <name type="scientific">Acetobacter pasteurianus subsp. pasteurianus</name>
    <dbReference type="NCBI Taxonomy" id="481145"/>
    <lineage>
        <taxon>Bacteria</taxon>
        <taxon>Pseudomonadati</taxon>
        <taxon>Pseudomonadota</taxon>
        <taxon>Alphaproteobacteria</taxon>
        <taxon>Acetobacterales</taxon>
        <taxon>Acetobacteraceae</taxon>
        <taxon>Acetobacter</taxon>
    </lineage>
</organism>
<evidence type="ECO:0000313" key="1">
    <source>
        <dbReference type="EMBL" id="ARW48097.1"/>
    </source>
</evidence>
<evidence type="ECO:0000313" key="2">
    <source>
        <dbReference type="Proteomes" id="UP000196205"/>
    </source>
</evidence>
<accession>A0A1Y0Y6K1</accession>
<dbReference type="RefSeq" id="WP_087651778.1">
    <property type="nucleotide sequence ID" value="NZ_CP021509.1"/>
</dbReference>
<evidence type="ECO:0008006" key="3">
    <source>
        <dbReference type="Google" id="ProtNLM"/>
    </source>
</evidence>
<reference evidence="1 2" key="1">
    <citation type="submission" date="2017-05" db="EMBL/GenBank/DDBJ databases">
        <title>Genome sequence of Acetobacter pasteurianus subsp. pasteurianus strain SRCM101342.</title>
        <authorList>
            <person name="Cho S.H."/>
        </authorList>
    </citation>
    <scope>NUCLEOTIDE SEQUENCE [LARGE SCALE GENOMIC DNA]</scope>
    <source>
        <strain evidence="1 2">SRCM101342</strain>
    </source>
</reference>
<name>A0A1Y0Y6K1_ACEPA</name>
<dbReference type="OrthoDB" id="7221071at2"/>